<evidence type="ECO:0000259" key="9">
    <source>
        <dbReference type="Pfam" id="PF01769"/>
    </source>
</evidence>
<comment type="caution">
    <text evidence="10">The sequence shown here is derived from an EMBL/GenBank/DDBJ whole genome shotgun (WGS) entry which is preliminary data.</text>
</comment>
<dbReference type="SUPFAM" id="SSF161093">
    <property type="entry name" value="MgtE membrane domain-like"/>
    <property type="match status" value="1"/>
</dbReference>
<evidence type="ECO:0000256" key="7">
    <source>
        <dbReference type="ARBA" id="ARBA00023136"/>
    </source>
</evidence>
<feature type="transmembrane region" description="Helical" evidence="8">
    <location>
        <begin position="122"/>
        <end position="148"/>
    </location>
</feature>
<keyword evidence="7 8" id="KW-0472">Membrane</keyword>
<evidence type="ECO:0000313" key="11">
    <source>
        <dbReference type="Proteomes" id="UP000319894"/>
    </source>
</evidence>
<proteinExistence type="inferred from homology"/>
<evidence type="ECO:0000256" key="6">
    <source>
        <dbReference type="ARBA" id="ARBA00022989"/>
    </source>
</evidence>
<keyword evidence="6 8" id="KW-1133">Transmembrane helix</keyword>
<gene>
    <name evidence="10" type="ORF">DP107_10605</name>
</gene>
<evidence type="ECO:0000256" key="4">
    <source>
        <dbReference type="ARBA" id="ARBA00022692"/>
    </source>
</evidence>
<feature type="transmembrane region" description="Helical" evidence="8">
    <location>
        <begin position="45"/>
        <end position="65"/>
    </location>
</feature>
<dbReference type="InterPro" id="IPR036739">
    <property type="entry name" value="SLC41_membr_dom_sf"/>
</dbReference>
<evidence type="ECO:0000256" key="3">
    <source>
        <dbReference type="ARBA" id="ARBA00022448"/>
    </source>
</evidence>
<dbReference type="InParanoid" id="A0A554N9J4"/>
<dbReference type="AlphaFoldDB" id="A0A554N9J4"/>
<reference evidence="10 11" key="1">
    <citation type="submission" date="2018-06" db="EMBL/GenBank/DDBJ databases">
        <title>Natronomonas sp. F16-60 a new haloarchaeon isolated from a solar saltern of Isla Cristina, Huelva, Spain.</title>
        <authorList>
            <person name="Duran-Viseras A."/>
            <person name="Sanchez-Porro C."/>
            <person name="Ventosa A."/>
        </authorList>
    </citation>
    <scope>NUCLEOTIDE SEQUENCE [LARGE SCALE GENOMIC DNA]</scope>
    <source>
        <strain evidence="10 11">F16-60</strain>
    </source>
</reference>
<dbReference type="Proteomes" id="UP000319894">
    <property type="component" value="Unassembled WGS sequence"/>
</dbReference>
<dbReference type="Gene3D" id="1.10.357.20">
    <property type="entry name" value="SLC41 divalent cation transporters, integral membrane domain"/>
    <property type="match status" value="1"/>
</dbReference>
<dbReference type="InterPro" id="IPR006667">
    <property type="entry name" value="SLC41_membr_dom"/>
</dbReference>
<dbReference type="EMBL" id="QMDX01000005">
    <property type="protein sequence ID" value="TSD14078.1"/>
    <property type="molecule type" value="Genomic_DNA"/>
</dbReference>
<name>A0A554N9J4_9EURY</name>
<dbReference type="GO" id="GO:0008324">
    <property type="term" value="F:monoatomic cation transmembrane transporter activity"/>
    <property type="evidence" value="ECO:0007669"/>
    <property type="project" value="InterPro"/>
</dbReference>
<evidence type="ECO:0000256" key="5">
    <source>
        <dbReference type="ARBA" id="ARBA00022842"/>
    </source>
</evidence>
<keyword evidence="5" id="KW-0460">Magnesium</keyword>
<keyword evidence="3" id="KW-0813">Transport</keyword>
<dbReference type="Pfam" id="PF01769">
    <property type="entry name" value="MgtE"/>
    <property type="match status" value="1"/>
</dbReference>
<evidence type="ECO:0000256" key="1">
    <source>
        <dbReference type="ARBA" id="ARBA00004141"/>
    </source>
</evidence>
<accession>A0A554N9J4</accession>
<feature type="transmembrane region" description="Helical" evidence="8">
    <location>
        <begin position="160"/>
        <end position="185"/>
    </location>
</feature>
<organism evidence="10 11">
    <name type="scientific">Haloglomus irregulare</name>
    <dbReference type="NCBI Taxonomy" id="2234134"/>
    <lineage>
        <taxon>Archaea</taxon>
        <taxon>Methanobacteriati</taxon>
        <taxon>Methanobacteriota</taxon>
        <taxon>Stenosarchaea group</taxon>
        <taxon>Halobacteria</taxon>
        <taxon>Halobacteriales</taxon>
        <taxon>Natronomonadaceae</taxon>
        <taxon>Haloglomus</taxon>
    </lineage>
</organism>
<dbReference type="RefSeq" id="WP_144262131.1">
    <property type="nucleotide sequence ID" value="NZ_QMDX01000005.1"/>
</dbReference>
<protein>
    <submittedName>
        <fullName evidence="10">ABC transporter permease</fullName>
    </submittedName>
</protein>
<dbReference type="OrthoDB" id="203810at2157"/>
<dbReference type="GO" id="GO:0016020">
    <property type="term" value="C:membrane"/>
    <property type="evidence" value="ECO:0007669"/>
    <property type="project" value="UniProtKB-SubCell"/>
</dbReference>
<evidence type="ECO:0000313" key="10">
    <source>
        <dbReference type="EMBL" id="TSD14078.1"/>
    </source>
</evidence>
<keyword evidence="4 8" id="KW-0812">Transmembrane</keyword>
<evidence type="ECO:0000256" key="2">
    <source>
        <dbReference type="ARBA" id="ARBA00009749"/>
    </source>
</evidence>
<evidence type="ECO:0000256" key="8">
    <source>
        <dbReference type="SAM" id="Phobius"/>
    </source>
</evidence>
<comment type="subcellular location">
    <subcellularLocation>
        <location evidence="1">Membrane</location>
        <topology evidence="1">Multi-pass membrane protein</topology>
    </subcellularLocation>
</comment>
<feature type="transmembrane region" description="Helical" evidence="8">
    <location>
        <begin position="85"/>
        <end position="110"/>
    </location>
</feature>
<comment type="similarity">
    <text evidence="2">Belongs to the SLC41A transporter family.</text>
</comment>
<keyword evidence="11" id="KW-1185">Reference proteome</keyword>
<sequence length="186" mass="19243">MAESWSVPSITRALLPILLALTALELVGGLTLGSFEVTLLQYPTLLVLVPVMIGTAGNLGSILSARMSTAFHLGLLSFDPTDEKLLGNTITTVLLAVSVFPAVGAGGWAIVAVTGDPQLSVWRVVAVALASGLILAVLAIVVTVVATYTAYRAELDPDDVVIPVVTNVCDVLGVLVLFAVVQLLVP</sequence>
<feature type="domain" description="SLC41A/MgtE integral membrane" evidence="9">
    <location>
        <begin position="49"/>
        <end position="180"/>
    </location>
</feature>